<comment type="caution">
    <text evidence="1">The sequence shown here is derived from an EMBL/GenBank/DDBJ whole genome shotgun (WGS) entry which is preliminary data.</text>
</comment>
<proteinExistence type="predicted"/>
<gene>
    <name evidence="1" type="ORF">UY48_C0002G0031</name>
</gene>
<dbReference type="Proteomes" id="UP000034588">
    <property type="component" value="Unassembled WGS sequence"/>
</dbReference>
<name>A0A0G1W431_9BACT</name>
<organism evidence="1 2">
    <name type="scientific">Candidatus Gottesmanbacteria bacterium GW2011_GWB1_49_7</name>
    <dbReference type="NCBI Taxonomy" id="1618448"/>
    <lineage>
        <taxon>Bacteria</taxon>
        <taxon>Candidatus Gottesmaniibacteriota</taxon>
    </lineage>
</organism>
<reference evidence="1 2" key="1">
    <citation type="journal article" date="2015" name="Nature">
        <title>rRNA introns, odd ribosomes, and small enigmatic genomes across a large radiation of phyla.</title>
        <authorList>
            <person name="Brown C.T."/>
            <person name="Hug L.A."/>
            <person name="Thomas B.C."/>
            <person name="Sharon I."/>
            <person name="Castelle C.J."/>
            <person name="Singh A."/>
            <person name="Wilkins M.J."/>
            <person name="Williams K.H."/>
            <person name="Banfield J.F."/>
        </authorList>
    </citation>
    <scope>NUCLEOTIDE SEQUENCE [LARGE SCALE GENOMIC DNA]</scope>
</reference>
<sequence length="77" mass="8684">MTDVDPALVLGGVRLRNLIFAEAWRRHCGYPEEIPLKDRAYRLWERGGIDFGAYQEVAALPPQATADEETETEAEHA</sequence>
<protein>
    <submittedName>
        <fullName evidence="1">Uncharacterized protein</fullName>
    </submittedName>
</protein>
<accession>A0A0G1W431</accession>
<evidence type="ECO:0000313" key="2">
    <source>
        <dbReference type="Proteomes" id="UP000034588"/>
    </source>
</evidence>
<dbReference type="AlphaFoldDB" id="A0A0G1W431"/>
<dbReference type="EMBL" id="LCQD01000002">
    <property type="protein sequence ID" value="KKW13340.1"/>
    <property type="molecule type" value="Genomic_DNA"/>
</dbReference>
<evidence type="ECO:0000313" key="1">
    <source>
        <dbReference type="EMBL" id="KKW13340.1"/>
    </source>
</evidence>